<keyword evidence="1" id="KW-0732">Signal</keyword>
<protein>
    <recommendedName>
        <fullName evidence="3">VCBS repeat-containing protein</fullName>
    </recommendedName>
</protein>
<dbReference type="AlphaFoldDB" id="X1MPQ7"/>
<dbReference type="InterPro" id="IPR013517">
    <property type="entry name" value="FG-GAP"/>
</dbReference>
<evidence type="ECO:0000313" key="2">
    <source>
        <dbReference type="EMBL" id="GAI33318.1"/>
    </source>
</evidence>
<evidence type="ECO:0000256" key="1">
    <source>
        <dbReference type="ARBA" id="ARBA00022729"/>
    </source>
</evidence>
<sequence>DIVSSVTVPPGDGIILKSKISYYSDAVYINGSRSKIFNDQGQQIRSGFFSTNSKYAKNTQIVQADINNDGKLETVVADETRVSVYGYDDVLAFSFHPYGIHFNKGINLAVGDMNRDGIMEIVTGTMLGGGPQVMIYNNQGQQIWPGFFCIWRKFSRRCAGSYS</sequence>
<comment type="caution">
    <text evidence="2">The sequence shown here is derived from an EMBL/GenBank/DDBJ whole genome shotgun (WGS) entry which is preliminary data.</text>
</comment>
<organism evidence="2">
    <name type="scientific">marine sediment metagenome</name>
    <dbReference type="NCBI Taxonomy" id="412755"/>
    <lineage>
        <taxon>unclassified sequences</taxon>
        <taxon>metagenomes</taxon>
        <taxon>ecological metagenomes</taxon>
    </lineage>
</organism>
<gene>
    <name evidence="2" type="ORF">S06H3_49107</name>
</gene>
<dbReference type="InterPro" id="IPR028994">
    <property type="entry name" value="Integrin_alpha_N"/>
</dbReference>
<dbReference type="Pfam" id="PF13517">
    <property type="entry name" value="FG-GAP_3"/>
    <property type="match status" value="1"/>
</dbReference>
<name>X1MPQ7_9ZZZZ</name>
<proteinExistence type="predicted"/>
<dbReference type="SUPFAM" id="SSF69318">
    <property type="entry name" value="Integrin alpha N-terminal domain"/>
    <property type="match status" value="1"/>
</dbReference>
<reference evidence="2" key="1">
    <citation type="journal article" date="2014" name="Front. Microbiol.">
        <title>High frequency of phylogenetically diverse reductive dehalogenase-homologous genes in deep subseafloor sedimentary metagenomes.</title>
        <authorList>
            <person name="Kawai M."/>
            <person name="Futagami T."/>
            <person name="Toyoda A."/>
            <person name="Takaki Y."/>
            <person name="Nishi S."/>
            <person name="Hori S."/>
            <person name="Arai W."/>
            <person name="Tsubouchi T."/>
            <person name="Morono Y."/>
            <person name="Uchiyama I."/>
            <person name="Ito T."/>
            <person name="Fujiyama A."/>
            <person name="Inagaki F."/>
            <person name="Takami H."/>
        </authorList>
    </citation>
    <scope>NUCLEOTIDE SEQUENCE</scope>
    <source>
        <strain evidence="2">Expedition CK06-06</strain>
    </source>
</reference>
<evidence type="ECO:0008006" key="3">
    <source>
        <dbReference type="Google" id="ProtNLM"/>
    </source>
</evidence>
<accession>X1MPQ7</accession>
<dbReference type="EMBL" id="BARV01030990">
    <property type="protein sequence ID" value="GAI33318.1"/>
    <property type="molecule type" value="Genomic_DNA"/>
</dbReference>
<dbReference type="Gene3D" id="2.130.10.130">
    <property type="entry name" value="Integrin alpha, N-terminal"/>
    <property type="match status" value="1"/>
</dbReference>
<feature type="non-terminal residue" evidence="2">
    <location>
        <position position="1"/>
    </location>
</feature>